<feature type="transmembrane region" description="Helical" evidence="1">
    <location>
        <begin position="21"/>
        <end position="42"/>
    </location>
</feature>
<proteinExistence type="predicted"/>
<keyword evidence="5" id="KW-1185">Reference proteome</keyword>
<evidence type="ECO:0000313" key="4">
    <source>
        <dbReference type="Proteomes" id="UP001145799"/>
    </source>
</evidence>
<dbReference type="AlphaFoldDB" id="A0A9X3PL34"/>
<feature type="transmembrane region" description="Helical" evidence="1">
    <location>
        <begin position="148"/>
        <end position="174"/>
    </location>
</feature>
<feature type="transmembrane region" description="Helical" evidence="1">
    <location>
        <begin position="104"/>
        <end position="128"/>
    </location>
</feature>
<keyword evidence="1" id="KW-0472">Membrane</keyword>
<keyword evidence="1" id="KW-1133">Transmembrane helix</keyword>
<evidence type="ECO:0000313" key="5">
    <source>
        <dbReference type="Proteomes" id="UP001183604"/>
    </source>
</evidence>
<dbReference type="Proteomes" id="UP001145799">
    <property type="component" value="Unassembled WGS sequence"/>
</dbReference>
<feature type="transmembrane region" description="Helical" evidence="1">
    <location>
        <begin position="62"/>
        <end position="83"/>
    </location>
</feature>
<sequence>MATMESGLDDTGDRTTSTTRVFRGYLVAAAAGLAVAATWYLLANTVETIVGDPNEGKNYLDPLYLVIITVPLVLILGAMLPLLRAGSRRLKTPASGDGRAPRSIRALSLGFAAAWAFTTWVITYFYHVSENGYGLDDGITFEHVTLHAGGWLGAAAVVVSAALTIAALAIAALARPARD</sequence>
<evidence type="ECO:0000256" key="1">
    <source>
        <dbReference type="SAM" id="Phobius"/>
    </source>
</evidence>
<keyword evidence="1" id="KW-0812">Transmembrane</keyword>
<name>A0A9X3PL34_9ACTN</name>
<accession>A0A9X3PL34</accession>
<gene>
    <name evidence="3" type="ORF">J2S69_003734</name>
    <name evidence="2" type="ORF">O2L01_12945</name>
</gene>
<dbReference type="RefSeq" id="WP_270122353.1">
    <property type="nucleotide sequence ID" value="NZ_BAAAOM010000008.1"/>
</dbReference>
<reference evidence="3 5" key="2">
    <citation type="submission" date="2023-07" db="EMBL/GenBank/DDBJ databases">
        <title>Sequencing the genomes of 1000 actinobacteria strains.</title>
        <authorList>
            <person name="Klenk H.-P."/>
        </authorList>
    </citation>
    <scope>NUCLEOTIDE SEQUENCE [LARGE SCALE GENOMIC DNA]</scope>
    <source>
        <strain evidence="3 5">DSM 44724</strain>
    </source>
</reference>
<dbReference type="EMBL" id="JAPZVQ010000006">
    <property type="protein sequence ID" value="MDA1385894.1"/>
    <property type="molecule type" value="Genomic_DNA"/>
</dbReference>
<reference evidence="2" key="1">
    <citation type="submission" date="2022-12" db="EMBL/GenBank/DDBJ databases">
        <title>Gycomyces niveus sp.nov., a novel actinomycete isolated from soil in Shouguang.</title>
        <authorList>
            <person name="Yang X."/>
        </authorList>
    </citation>
    <scope>NUCLEOTIDE SEQUENCE</scope>
    <source>
        <strain evidence="2">DSM 44724</strain>
    </source>
</reference>
<protein>
    <submittedName>
        <fullName evidence="2">Uncharacterized protein</fullName>
    </submittedName>
</protein>
<evidence type="ECO:0000313" key="3">
    <source>
        <dbReference type="EMBL" id="MDR7340015.1"/>
    </source>
</evidence>
<comment type="caution">
    <text evidence="2">The sequence shown here is derived from an EMBL/GenBank/DDBJ whole genome shotgun (WGS) entry which is preliminary data.</text>
</comment>
<organism evidence="2 4">
    <name type="scientific">Glycomyces lechevalierae</name>
    <dbReference type="NCBI Taxonomy" id="256034"/>
    <lineage>
        <taxon>Bacteria</taxon>
        <taxon>Bacillati</taxon>
        <taxon>Actinomycetota</taxon>
        <taxon>Actinomycetes</taxon>
        <taxon>Glycomycetales</taxon>
        <taxon>Glycomycetaceae</taxon>
        <taxon>Glycomyces</taxon>
    </lineage>
</organism>
<dbReference type="Proteomes" id="UP001183604">
    <property type="component" value="Unassembled WGS sequence"/>
</dbReference>
<evidence type="ECO:0000313" key="2">
    <source>
        <dbReference type="EMBL" id="MDA1385894.1"/>
    </source>
</evidence>
<dbReference type="EMBL" id="JAVDYD010000001">
    <property type="protein sequence ID" value="MDR7340015.1"/>
    <property type="molecule type" value="Genomic_DNA"/>
</dbReference>